<organism evidence="2 3">
    <name type="scientific">Fusarium oligoseptatum</name>
    <dbReference type="NCBI Taxonomy" id="2604345"/>
    <lineage>
        <taxon>Eukaryota</taxon>
        <taxon>Fungi</taxon>
        <taxon>Dikarya</taxon>
        <taxon>Ascomycota</taxon>
        <taxon>Pezizomycotina</taxon>
        <taxon>Sordariomycetes</taxon>
        <taxon>Hypocreomycetidae</taxon>
        <taxon>Hypocreales</taxon>
        <taxon>Nectriaceae</taxon>
        <taxon>Fusarium</taxon>
        <taxon>Fusarium solani species complex</taxon>
    </lineage>
</organism>
<gene>
    <name evidence="2" type="ORF">CEP52_009668</name>
</gene>
<comment type="caution">
    <text evidence="2">The sequence shown here is derived from an EMBL/GenBank/DDBJ whole genome shotgun (WGS) entry which is preliminary data.</text>
</comment>
<name>A0A428TC24_9HYPO</name>
<dbReference type="InterPro" id="IPR011990">
    <property type="entry name" value="TPR-like_helical_dom_sf"/>
</dbReference>
<dbReference type="EMBL" id="NKCK01000103">
    <property type="protein sequence ID" value="RSL99589.1"/>
    <property type="molecule type" value="Genomic_DNA"/>
</dbReference>
<dbReference type="Gene3D" id="1.25.40.10">
    <property type="entry name" value="Tetratricopeptide repeat domain"/>
    <property type="match status" value="1"/>
</dbReference>
<sequence>MVIEDDYIRDRETWTGVSRHWYSKASDKSPTTGRLYHHLAILARLNTIQQLSYYIKSLGVAVSLRNAARESIMTLFDSVLAKSPNCLAPIDAEFMRDHGTLFSGKSKERLQELCDGLLEQLGLDILRSTRRWLGANYYIGLDSVSTLIENDPDVDRGGMFKTLRPTLERGPRFIPSLALNHFDLHPGEFLNDF</sequence>
<dbReference type="GO" id="GO:0042162">
    <property type="term" value="F:telomeric DNA binding"/>
    <property type="evidence" value="ECO:0007669"/>
    <property type="project" value="TreeGrafter"/>
</dbReference>
<dbReference type="Pfam" id="PF10373">
    <property type="entry name" value="EST1_DNA_bind"/>
    <property type="match status" value="1"/>
</dbReference>
<dbReference type="SUPFAM" id="SSF48452">
    <property type="entry name" value="TPR-like"/>
    <property type="match status" value="1"/>
</dbReference>
<evidence type="ECO:0000313" key="3">
    <source>
        <dbReference type="Proteomes" id="UP000287144"/>
    </source>
</evidence>
<dbReference type="PANTHER" id="PTHR15696">
    <property type="entry name" value="SMG-7 SUPPRESSOR WITH MORPHOLOGICAL EFFECT ON GENITALIA PROTEIN 7"/>
    <property type="match status" value="1"/>
</dbReference>
<evidence type="ECO:0000259" key="1">
    <source>
        <dbReference type="Pfam" id="PF10373"/>
    </source>
</evidence>
<dbReference type="GO" id="GO:0000184">
    <property type="term" value="P:nuclear-transcribed mRNA catabolic process, nonsense-mediated decay"/>
    <property type="evidence" value="ECO:0007669"/>
    <property type="project" value="TreeGrafter"/>
</dbReference>
<dbReference type="GO" id="GO:0070034">
    <property type="term" value="F:telomerase RNA binding"/>
    <property type="evidence" value="ECO:0007669"/>
    <property type="project" value="TreeGrafter"/>
</dbReference>
<dbReference type="Proteomes" id="UP000287144">
    <property type="component" value="Unassembled WGS sequence"/>
</dbReference>
<dbReference type="AlphaFoldDB" id="A0A428TC24"/>
<accession>A0A428TC24</accession>
<protein>
    <recommendedName>
        <fullName evidence="1">DNA/RNA-binding domain-containing protein</fullName>
    </recommendedName>
</protein>
<dbReference type="InterPro" id="IPR018834">
    <property type="entry name" value="DNA/RNA-bd_Est1-type"/>
</dbReference>
<evidence type="ECO:0000313" key="2">
    <source>
        <dbReference type="EMBL" id="RSL99589.1"/>
    </source>
</evidence>
<dbReference type="InterPro" id="IPR045153">
    <property type="entry name" value="Est1/Ebs1-like"/>
</dbReference>
<dbReference type="STRING" id="1325735.A0A428TC24"/>
<reference evidence="2 3" key="1">
    <citation type="submission" date="2017-06" db="EMBL/GenBank/DDBJ databases">
        <title>Comparative genomic analysis of Ambrosia Fusariam Clade fungi.</title>
        <authorList>
            <person name="Stajich J.E."/>
            <person name="Carrillo J."/>
            <person name="Kijimoto T."/>
            <person name="Eskalen A."/>
            <person name="O'Donnell K."/>
            <person name="Kasson M."/>
        </authorList>
    </citation>
    <scope>NUCLEOTIDE SEQUENCE [LARGE SCALE GENOMIC DNA]</scope>
    <source>
        <strain evidence="2 3">NRRL62579</strain>
    </source>
</reference>
<dbReference type="PANTHER" id="PTHR15696:SF0">
    <property type="entry name" value="TELOMERASE-BINDING PROTEIN EST1A"/>
    <property type="match status" value="1"/>
</dbReference>
<feature type="domain" description="DNA/RNA-binding" evidence="1">
    <location>
        <begin position="19"/>
        <end position="130"/>
    </location>
</feature>
<dbReference type="GO" id="GO:0005697">
    <property type="term" value="C:telomerase holoenzyme complex"/>
    <property type="evidence" value="ECO:0007669"/>
    <property type="project" value="TreeGrafter"/>
</dbReference>
<proteinExistence type="predicted"/>
<keyword evidence="3" id="KW-1185">Reference proteome</keyword>